<organism evidence="4 5">
    <name type="scientific">Rhizobium etli bv. mimosae str. IE4771</name>
    <dbReference type="NCBI Taxonomy" id="1432050"/>
    <lineage>
        <taxon>Bacteria</taxon>
        <taxon>Pseudomonadati</taxon>
        <taxon>Pseudomonadota</taxon>
        <taxon>Alphaproteobacteria</taxon>
        <taxon>Hyphomicrobiales</taxon>
        <taxon>Rhizobiaceae</taxon>
        <taxon>Rhizobium/Agrobacterium group</taxon>
        <taxon>Rhizobium</taxon>
    </lineage>
</organism>
<dbReference type="RefSeq" id="WP_004676719.1">
    <property type="nucleotide sequence ID" value="NZ_CP006986.1"/>
</dbReference>
<dbReference type="Gene3D" id="3.30.1310.10">
    <property type="entry name" value="Nucleoid-associated protein YbaB-like domain"/>
    <property type="match status" value="1"/>
</dbReference>
<evidence type="ECO:0000313" key="4">
    <source>
        <dbReference type="EMBL" id="AIC25314.1"/>
    </source>
</evidence>
<dbReference type="GO" id="GO:0005829">
    <property type="term" value="C:cytosol"/>
    <property type="evidence" value="ECO:0007669"/>
    <property type="project" value="TreeGrafter"/>
</dbReference>
<comment type="function">
    <text evidence="2">Binds to DNA and alters its conformation. May be involved in regulation of gene expression, nucleoid organization and DNA protection.</text>
</comment>
<evidence type="ECO:0000256" key="2">
    <source>
        <dbReference type="HAMAP-Rule" id="MF_00274"/>
    </source>
</evidence>
<accession>A0A060HUZ3</accession>
<dbReference type="HOGENOM" id="CLU_140930_0_1_5"/>
<gene>
    <name evidence="4" type="ORF">IE4771_CH00141</name>
</gene>
<comment type="similarity">
    <text evidence="2">Belongs to the YbaB/EbfC family.</text>
</comment>
<proteinExistence type="inferred from homology"/>
<dbReference type="GeneID" id="66144314"/>
<dbReference type="SUPFAM" id="SSF82607">
    <property type="entry name" value="YbaB-like"/>
    <property type="match status" value="1"/>
</dbReference>
<protein>
    <recommendedName>
        <fullName evidence="2">Nucleoid-associated protein IE4771_CH00141</fullName>
    </recommendedName>
</protein>
<dbReference type="KEGG" id="rei:IE4771_CH00141"/>
<keyword evidence="3" id="KW-0175">Coiled coil</keyword>
<keyword evidence="2" id="KW-0963">Cytoplasm</keyword>
<dbReference type="EMBL" id="CP006986">
    <property type="protein sequence ID" value="AIC25314.1"/>
    <property type="molecule type" value="Genomic_DNA"/>
</dbReference>
<dbReference type="PANTHER" id="PTHR33449">
    <property type="entry name" value="NUCLEOID-ASSOCIATED PROTEIN YBAB"/>
    <property type="match status" value="1"/>
</dbReference>
<reference evidence="4 5" key="1">
    <citation type="submission" date="2013-12" db="EMBL/GenBank/DDBJ databases">
        <title>Complete genome sequence of Rhizobium etli bv. mimosae IE4771.</title>
        <authorList>
            <person name="Bustos P."/>
            <person name="Santamaria R.I."/>
            <person name="Lozano L."/>
            <person name="Ormeno-Orrillo E."/>
            <person name="Rogel M.A."/>
            <person name="Romero D."/>
            <person name="Cevallos M.A."/>
            <person name="Martinez-Romero E."/>
            <person name="Gonzalez V."/>
        </authorList>
    </citation>
    <scope>NUCLEOTIDE SEQUENCE [LARGE SCALE GENOMIC DNA]</scope>
    <source>
        <strain evidence="4 5">IE4771</strain>
    </source>
</reference>
<comment type="subunit">
    <text evidence="2">Homodimer.</text>
</comment>
<evidence type="ECO:0000313" key="5">
    <source>
        <dbReference type="Proteomes" id="UP000027180"/>
    </source>
</evidence>
<evidence type="ECO:0000256" key="1">
    <source>
        <dbReference type="ARBA" id="ARBA00023125"/>
    </source>
</evidence>
<evidence type="ECO:0000256" key="3">
    <source>
        <dbReference type="SAM" id="Coils"/>
    </source>
</evidence>
<keyword evidence="1 2" id="KW-0238">DNA-binding</keyword>
<dbReference type="InterPro" id="IPR036894">
    <property type="entry name" value="YbaB-like_sf"/>
</dbReference>
<feature type="coiled-coil region" evidence="3">
    <location>
        <begin position="4"/>
        <end position="31"/>
    </location>
</feature>
<dbReference type="NCBIfam" id="TIGR00103">
    <property type="entry name" value="DNA_YbaB_EbfC"/>
    <property type="match status" value="1"/>
</dbReference>
<dbReference type="PIRSF" id="PIRSF004555">
    <property type="entry name" value="UCP004555"/>
    <property type="match status" value="1"/>
</dbReference>
<dbReference type="Pfam" id="PF02575">
    <property type="entry name" value="YbaB_DNA_bd"/>
    <property type="match status" value="1"/>
</dbReference>
<dbReference type="HAMAP" id="MF_00274">
    <property type="entry name" value="DNA_YbaB_EbfC"/>
    <property type="match status" value="1"/>
</dbReference>
<dbReference type="OrthoDB" id="9803080at2"/>
<dbReference type="GO" id="GO:0043590">
    <property type="term" value="C:bacterial nucleoid"/>
    <property type="evidence" value="ECO:0007669"/>
    <property type="project" value="UniProtKB-UniRule"/>
</dbReference>
<dbReference type="AlphaFoldDB" id="A0A060HUZ3"/>
<dbReference type="Proteomes" id="UP000027180">
    <property type="component" value="Chromosome"/>
</dbReference>
<sequence length="107" mass="11424">MRDIMGMMGKVKEMQAKMEQMQAEIAELTAEGKAGGGLVTVVISGKGELKSLKIDPSLFKEDDVEILEDLIVAAHKDAKDKAEALAAEKTKALTAGLPIPPGFKLPF</sequence>
<name>A0A060HUZ3_RHIET</name>
<dbReference type="PANTHER" id="PTHR33449:SF1">
    <property type="entry name" value="NUCLEOID-ASSOCIATED PROTEIN YBAB"/>
    <property type="match status" value="1"/>
</dbReference>
<comment type="subcellular location">
    <subcellularLocation>
        <location evidence="2">Cytoplasm</location>
        <location evidence="2">Nucleoid</location>
    </subcellularLocation>
</comment>
<dbReference type="InterPro" id="IPR004401">
    <property type="entry name" value="YbaB/EbfC"/>
</dbReference>
<dbReference type="GO" id="GO:0003677">
    <property type="term" value="F:DNA binding"/>
    <property type="evidence" value="ECO:0007669"/>
    <property type="project" value="UniProtKB-UniRule"/>
</dbReference>